<comment type="caution">
    <text evidence="2">The sequence shown here is derived from an EMBL/GenBank/DDBJ whole genome shotgun (WGS) entry which is preliminary data.</text>
</comment>
<organism evidence="2 3">
    <name type="scientific">Candidatus Magasanikbacteria bacterium GW2011_GWA2_46_17</name>
    <dbReference type="NCBI Taxonomy" id="1619042"/>
    <lineage>
        <taxon>Bacteria</taxon>
        <taxon>Candidatus Magasanikiibacteriota</taxon>
    </lineage>
</organism>
<sequence>MLSDYHRYRLYEMAPGLSIWLTLILSVALSFIKPLWMIYFIIVFDVYWVLRVAYFSWYLILSWNRFRRAIKTPWFELLKNEFPRWEEKKNIVLLPLYNEEWQVIKITLTAILNSTYPARKMHIALSGEGRKAEHWSKIQEQVWAEFSNRFADILFITHPDGLAGEIPGKGSNVHYAEKELKIYADERGWNYEDMIVSVFDVDTIVHPEYFAHLTYMYLRHPNPTRSSFQPITLYNNNLWESPSVLRIMAFGTTFWVLFNLARLDNLITFSSHSMSFKAIVDCGGHSKNIVTEDTRIFYQCWLRYNGDYEVTPLYVPVSMDTVREGGVIKSLKNLYYQQRRWAWGTEHIPYLLWQLRQRPEIPWRKKFTILFNEWEGKWSWAVVAILITIIGRLPLWVAGEEIRQSALFFNAPYVLETLMTLAMAGLFISALMSLLILPRRPDSQPKHMYLNMLLQWILLPFSLIFFSSLPCLDAVTHLMSGKYLGFNVSVKKRT</sequence>
<keyword evidence="1" id="KW-0812">Transmembrane</keyword>
<dbReference type="Proteomes" id="UP000034175">
    <property type="component" value="Unassembled WGS sequence"/>
</dbReference>
<feature type="transmembrane region" description="Helical" evidence="1">
    <location>
        <begin position="418"/>
        <end position="437"/>
    </location>
</feature>
<dbReference type="Gene3D" id="3.90.550.10">
    <property type="entry name" value="Spore Coat Polysaccharide Biosynthesis Protein SpsA, Chain A"/>
    <property type="match status" value="1"/>
</dbReference>
<dbReference type="EMBL" id="LCMA01000013">
    <property type="protein sequence ID" value="KKU26067.1"/>
    <property type="molecule type" value="Genomic_DNA"/>
</dbReference>
<evidence type="ECO:0000256" key="1">
    <source>
        <dbReference type="SAM" id="Phobius"/>
    </source>
</evidence>
<protein>
    <recommendedName>
        <fullName evidence="4">Glycosyltransferase 2-like domain-containing protein</fullName>
    </recommendedName>
</protein>
<dbReference type="PANTHER" id="PTHR36851:SF1">
    <property type="entry name" value="GLYCO_TRANS_2-LIKE DOMAIN-CONTAINING PROTEIN"/>
    <property type="match status" value="1"/>
</dbReference>
<gene>
    <name evidence="2" type="ORF">UX39_C0013G0014</name>
</gene>
<feature type="transmembrane region" description="Helical" evidence="1">
    <location>
        <begin position="38"/>
        <end position="61"/>
    </location>
</feature>
<proteinExistence type="predicted"/>
<dbReference type="SUPFAM" id="SSF53448">
    <property type="entry name" value="Nucleotide-diphospho-sugar transferases"/>
    <property type="match status" value="1"/>
</dbReference>
<dbReference type="AlphaFoldDB" id="A0A0G1P0A7"/>
<feature type="transmembrane region" description="Helical" evidence="1">
    <location>
        <begin position="12"/>
        <end position="32"/>
    </location>
</feature>
<dbReference type="InterPro" id="IPR029044">
    <property type="entry name" value="Nucleotide-diphossugar_trans"/>
</dbReference>
<keyword evidence="1" id="KW-1133">Transmembrane helix</keyword>
<name>A0A0G1P0A7_9BACT</name>
<accession>A0A0G1P0A7</accession>
<feature type="transmembrane region" description="Helical" evidence="1">
    <location>
        <begin position="378"/>
        <end position="398"/>
    </location>
</feature>
<keyword evidence="1" id="KW-0472">Membrane</keyword>
<evidence type="ECO:0008006" key="4">
    <source>
        <dbReference type="Google" id="ProtNLM"/>
    </source>
</evidence>
<evidence type="ECO:0000313" key="2">
    <source>
        <dbReference type="EMBL" id="KKU26067.1"/>
    </source>
</evidence>
<dbReference type="PANTHER" id="PTHR36851">
    <property type="entry name" value="UNNAMED PRODUCT"/>
    <property type="match status" value="1"/>
</dbReference>
<feature type="transmembrane region" description="Helical" evidence="1">
    <location>
        <begin position="449"/>
        <end position="469"/>
    </location>
</feature>
<reference evidence="2 3" key="1">
    <citation type="journal article" date="2015" name="Nature">
        <title>rRNA introns, odd ribosomes, and small enigmatic genomes across a large radiation of phyla.</title>
        <authorList>
            <person name="Brown C.T."/>
            <person name="Hug L.A."/>
            <person name="Thomas B.C."/>
            <person name="Sharon I."/>
            <person name="Castelle C.J."/>
            <person name="Singh A."/>
            <person name="Wilkins M.J."/>
            <person name="Williams K.H."/>
            <person name="Banfield J.F."/>
        </authorList>
    </citation>
    <scope>NUCLEOTIDE SEQUENCE [LARGE SCALE GENOMIC DNA]</scope>
</reference>
<evidence type="ECO:0000313" key="3">
    <source>
        <dbReference type="Proteomes" id="UP000034175"/>
    </source>
</evidence>